<dbReference type="InterPro" id="IPR005031">
    <property type="entry name" value="COQ10_START"/>
</dbReference>
<dbReference type="PANTHER" id="PTHR12901:SF10">
    <property type="entry name" value="COENZYME Q-BINDING PROTEIN COQ10, MITOCHONDRIAL"/>
    <property type="match status" value="1"/>
</dbReference>
<comment type="similarity">
    <text evidence="1">Belongs to the COQ10 family.</text>
</comment>
<proteinExistence type="inferred from homology"/>
<dbReference type="GO" id="GO:0005739">
    <property type="term" value="C:mitochondrion"/>
    <property type="evidence" value="ECO:0007669"/>
    <property type="project" value="TreeGrafter"/>
</dbReference>
<protein>
    <recommendedName>
        <fullName evidence="5">Coenzyme Q-binding protein COQ10 START domain-containing protein</fullName>
    </recommendedName>
</protein>
<organism evidence="6 7">
    <name type="scientific">Diversispora epigaea</name>
    <dbReference type="NCBI Taxonomy" id="1348612"/>
    <lineage>
        <taxon>Eukaryota</taxon>
        <taxon>Fungi</taxon>
        <taxon>Fungi incertae sedis</taxon>
        <taxon>Mucoromycota</taxon>
        <taxon>Glomeromycotina</taxon>
        <taxon>Glomeromycetes</taxon>
        <taxon>Diversisporales</taxon>
        <taxon>Diversisporaceae</taxon>
        <taxon>Diversispora</taxon>
    </lineage>
</organism>
<evidence type="ECO:0000256" key="1">
    <source>
        <dbReference type="ARBA" id="ARBA00006885"/>
    </source>
</evidence>
<sequence length="274" mass="30888">MLLKKSFIKITNVFRSSSSSSSSSSPSPSSSSSSKTTTAATTNTTTATSSFKTPPSLNFKRFFSPMMTNMTNLSNLSNLSRPSPLFHPKTSSFSFKQKRNFFNFSDIISSKKSYTGNKVVGYTQKQLFDVVSNVDEYYKFIPFCINSEVLKTQYVDQRTRILTAALGVQFIGYSETYVSEVTCKRPSYVQAVASADSLFNHLTTLWQFIPDQKLPPTHCCLDFYIEFEFSSPLYAQVSNMFTEQINEIMVTAFEKRCEEIYGPPALDPQIVDDN</sequence>
<dbReference type="EMBL" id="PQFF01000149">
    <property type="protein sequence ID" value="RHZ78619.1"/>
    <property type="molecule type" value="Genomic_DNA"/>
</dbReference>
<comment type="function">
    <text evidence="3">Required for the function of coenzyme Q in the respiratory chain. May serve as a chaperone or may be involved in the transport of Q6 from its site of synthesis to the catalytic sites of the respiratory complexes.</text>
</comment>
<evidence type="ECO:0000313" key="7">
    <source>
        <dbReference type="Proteomes" id="UP000266861"/>
    </source>
</evidence>
<accession>A0A397IRI7</accession>
<evidence type="ECO:0000256" key="2">
    <source>
        <dbReference type="ARBA" id="ARBA00011814"/>
    </source>
</evidence>
<name>A0A397IRI7_9GLOM</name>
<dbReference type="PANTHER" id="PTHR12901">
    <property type="entry name" value="SPERM PROTEIN HOMOLOG"/>
    <property type="match status" value="1"/>
</dbReference>
<dbReference type="GO" id="GO:0048039">
    <property type="term" value="F:ubiquinone binding"/>
    <property type="evidence" value="ECO:0007669"/>
    <property type="project" value="InterPro"/>
</dbReference>
<evidence type="ECO:0000256" key="3">
    <source>
        <dbReference type="ARBA" id="ARBA00024947"/>
    </source>
</evidence>
<dbReference type="AlphaFoldDB" id="A0A397IRI7"/>
<dbReference type="GO" id="GO:0045333">
    <property type="term" value="P:cellular respiration"/>
    <property type="evidence" value="ECO:0007669"/>
    <property type="project" value="InterPro"/>
</dbReference>
<keyword evidence="7" id="KW-1185">Reference proteome</keyword>
<dbReference type="SUPFAM" id="SSF55961">
    <property type="entry name" value="Bet v1-like"/>
    <property type="match status" value="1"/>
</dbReference>
<feature type="region of interest" description="Disordered" evidence="4">
    <location>
        <begin position="16"/>
        <end position="52"/>
    </location>
</feature>
<dbReference type="Pfam" id="PF03364">
    <property type="entry name" value="Polyketide_cyc"/>
    <property type="match status" value="1"/>
</dbReference>
<dbReference type="InterPro" id="IPR044996">
    <property type="entry name" value="COQ10-like"/>
</dbReference>
<evidence type="ECO:0000313" key="6">
    <source>
        <dbReference type="EMBL" id="RHZ78619.1"/>
    </source>
</evidence>
<evidence type="ECO:0000259" key="5">
    <source>
        <dbReference type="Pfam" id="PF03364"/>
    </source>
</evidence>
<dbReference type="CDD" id="cd07813">
    <property type="entry name" value="COQ10p_like"/>
    <property type="match status" value="1"/>
</dbReference>
<dbReference type="Proteomes" id="UP000266861">
    <property type="component" value="Unassembled WGS sequence"/>
</dbReference>
<dbReference type="Gene3D" id="3.30.530.20">
    <property type="match status" value="1"/>
</dbReference>
<dbReference type="OrthoDB" id="292693at2759"/>
<comment type="subunit">
    <text evidence="2">Interacts with coenzyme Q.</text>
</comment>
<dbReference type="STRING" id="1348612.A0A397IRI7"/>
<reference evidence="6 7" key="1">
    <citation type="submission" date="2018-08" db="EMBL/GenBank/DDBJ databases">
        <title>Genome and evolution of the arbuscular mycorrhizal fungus Diversispora epigaea (formerly Glomus versiforme) and its bacterial endosymbionts.</title>
        <authorList>
            <person name="Sun X."/>
            <person name="Fei Z."/>
            <person name="Harrison M."/>
        </authorList>
    </citation>
    <scope>NUCLEOTIDE SEQUENCE [LARGE SCALE GENOMIC DNA]</scope>
    <source>
        <strain evidence="6 7">IT104</strain>
    </source>
</reference>
<dbReference type="InterPro" id="IPR023393">
    <property type="entry name" value="START-like_dom_sf"/>
</dbReference>
<comment type="caution">
    <text evidence="6">The sequence shown here is derived from an EMBL/GenBank/DDBJ whole genome shotgun (WGS) entry which is preliminary data.</text>
</comment>
<evidence type="ECO:0000256" key="4">
    <source>
        <dbReference type="SAM" id="MobiDB-lite"/>
    </source>
</evidence>
<gene>
    <name evidence="6" type="ORF">Glove_158g58</name>
</gene>
<feature type="domain" description="Coenzyme Q-binding protein COQ10 START" evidence="5">
    <location>
        <begin position="120"/>
        <end position="254"/>
    </location>
</feature>